<gene>
    <name evidence="3" type="ORF">ENX16_03565</name>
</gene>
<dbReference type="Pfam" id="PF04471">
    <property type="entry name" value="Mrr_cat"/>
    <property type="match status" value="1"/>
</dbReference>
<dbReference type="InterPro" id="IPR011335">
    <property type="entry name" value="Restrct_endonuc-II-like"/>
</dbReference>
<organism evidence="3">
    <name type="scientific">candidate division WOR-3 bacterium</name>
    <dbReference type="NCBI Taxonomy" id="2052148"/>
    <lineage>
        <taxon>Bacteria</taxon>
        <taxon>Bacteria division WOR-3</taxon>
    </lineage>
</organism>
<evidence type="ECO:0000259" key="1">
    <source>
        <dbReference type="Pfam" id="PF04471"/>
    </source>
</evidence>
<dbReference type="SUPFAM" id="SSF52980">
    <property type="entry name" value="Restriction endonuclease-like"/>
    <property type="match status" value="1"/>
</dbReference>
<feature type="domain" description="Thaumarchaeal output" evidence="2">
    <location>
        <begin position="11"/>
        <end position="191"/>
    </location>
</feature>
<accession>A0A7V3PTI8</accession>
<dbReference type="GO" id="GO:0004519">
    <property type="term" value="F:endonuclease activity"/>
    <property type="evidence" value="ECO:0007669"/>
    <property type="project" value="InterPro"/>
</dbReference>
<feature type="domain" description="Restriction endonuclease type IV Mrr" evidence="1">
    <location>
        <begin position="210"/>
        <end position="313"/>
    </location>
</feature>
<name>A0A7V3PTI8_UNCW3</name>
<dbReference type="InterPro" id="IPR011856">
    <property type="entry name" value="tRNA_endonuc-like_dom_sf"/>
</dbReference>
<dbReference type="Gene3D" id="3.40.1350.10">
    <property type="match status" value="1"/>
</dbReference>
<evidence type="ECO:0000313" key="3">
    <source>
        <dbReference type="EMBL" id="HGD13138.1"/>
    </source>
</evidence>
<dbReference type="Pfam" id="PF18551">
    <property type="entry name" value="TackOD1"/>
    <property type="match status" value="1"/>
</dbReference>
<dbReference type="GO" id="GO:0003677">
    <property type="term" value="F:DNA binding"/>
    <property type="evidence" value="ECO:0007669"/>
    <property type="project" value="InterPro"/>
</dbReference>
<reference evidence="3" key="1">
    <citation type="journal article" date="2020" name="mSystems">
        <title>Genome- and Community-Level Interaction Insights into Carbon Utilization and Element Cycling Functions of Hydrothermarchaeota in Hydrothermal Sediment.</title>
        <authorList>
            <person name="Zhou Z."/>
            <person name="Liu Y."/>
            <person name="Xu W."/>
            <person name="Pan J."/>
            <person name="Luo Z.H."/>
            <person name="Li M."/>
        </authorList>
    </citation>
    <scope>NUCLEOTIDE SEQUENCE [LARGE SCALE GENOMIC DNA]</scope>
    <source>
        <strain evidence="3">SpSt-914</strain>
    </source>
</reference>
<dbReference type="GO" id="GO:0009307">
    <property type="term" value="P:DNA restriction-modification system"/>
    <property type="evidence" value="ECO:0007669"/>
    <property type="project" value="InterPro"/>
</dbReference>
<proteinExistence type="predicted"/>
<dbReference type="EMBL" id="DTMZ01000079">
    <property type="protein sequence ID" value="HGD13138.1"/>
    <property type="molecule type" value="Genomic_DNA"/>
</dbReference>
<comment type="caution">
    <text evidence="3">The sequence shown here is derived from an EMBL/GenBank/DDBJ whole genome shotgun (WGS) entry which is preliminary data.</text>
</comment>
<sequence>MTLLECYMLNDSKILKLFELLVEKNLNCIEPVFAPDTTNGISYPIVESQLDVDSEYATQLLKDMCSLGYLQRQFAERVYFCPACNSTDLRLVLYCPKCNSPELYRTRLFRHRTCNYTAPADDFLRHGQRICPKCRNELLLLGSDYDDLGNRYRCPDCKEITRAPVERWNCHSCGRTYEKDGIRELILYKYTLNPAQVTRLRQERIPRARVRELLAQEGYEIQESVNVKGRSGAVHLIDMLADKRNGPLEHRVVIGFATGVENVDSEAVIKLYAKAYDVNAQDIILIASPKLSEEAAQFAQHYHIKVYTPDRIDQLAAATEKQT</sequence>
<dbReference type="InterPro" id="IPR007560">
    <property type="entry name" value="Restrct_endonuc_IV_Mrr"/>
</dbReference>
<dbReference type="AlphaFoldDB" id="A0A7V3PTI8"/>
<dbReference type="InterPro" id="IPR040572">
    <property type="entry name" value="TackOD1"/>
</dbReference>
<protein>
    <recommendedName>
        <fullName evidence="4">Thaumarchaeal output domain-containing protein</fullName>
    </recommendedName>
</protein>
<evidence type="ECO:0000259" key="2">
    <source>
        <dbReference type="Pfam" id="PF18551"/>
    </source>
</evidence>
<evidence type="ECO:0008006" key="4">
    <source>
        <dbReference type="Google" id="ProtNLM"/>
    </source>
</evidence>